<protein>
    <recommendedName>
        <fullName evidence="16">DNA helicase</fullName>
    </recommendedName>
</protein>
<dbReference type="SUPFAM" id="SSF52540">
    <property type="entry name" value="P-loop containing nucleoside triphosphate hydrolases"/>
    <property type="match status" value="1"/>
</dbReference>
<dbReference type="CDD" id="cd01671">
    <property type="entry name" value="CARD"/>
    <property type="match status" value="1"/>
</dbReference>
<dbReference type="Proteomes" id="UP001217089">
    <property type="component" value="Unassembled WGS sequence"/>
</dbReference>
<evidence type="ECO:0000256" key="8">
    <source>
        <dbReference type="ARBA" id="ARBA00023014"/>
    </source>
</evidence>
<keyword evidence="4" id="KW-0378">Hydrolase</keyword>
<evidence type="ECO:0000259" key="12">
    <source>
        <dbReference type="PROSITE" id="PS50209"/>
    </source>
</evidence>
<keyword evidence="10" id="KW-0539">Nucleus</keyword>
<evidence type="ECO:0000256" key="1">
    <source>
        <dbReference type="ARBA" id="ARBA00004123"/>
    </source>
</evidence>
<dbReference type="PROSITE" id="PS51193">
    <property type="entry name" value="HELICASE_ATP_BIND_2"/>
    <property type="match status" value="1"/>
</dbReference>
<feature type="domain" description="Helicase ATP-binding" evidence="13">
    <location>
        <begin position="11"/>
        <end position="401"/>
    </location>
</feature>
<evidence type="ECO:0000256" key="9">
    <source>
        <dbReference type="ARBA" id="ARBA00023235"/>
    </source>
</evidence>
<feature type="domain" description="CARD" evidence="12">
    <location>
        <begin position="1422"/>
        <end position="1489"/>
    </location>
</feature>
<evidence type="ECO:0000256" key="3">
    <source>
        <dbReference type="ARBA" id="ARBA00022741"/>
    </source>
</evidence>
<dbReference type="PROSITE" id="PS50209">
    <property type="entry name" value="CARD"/>
    <property type="match status" value="1"/>
</dbReference>
<dbReference type="EMBL" id="JARBDR010000440">
    <property type="protein sequence ID" value="KAJ8312439.1"/>
    <property type="molecule type" value="Genomic_DNA"/>
</dbReference>
<feature type="region of interest" description="Disordered" evidence="11">
    <location>
        <begin position="866"/>
        <end position="936"/>
    </location>
</feature>
<dbReference type="SUPFAM" id="SSF47986">
    <property type="entry name" value="DEATH domain"/>
    <property type="match status" value="1"/>
</dbReference>
<dbReference type="CDD" id="cd18788">
    <property type="entry name" value="SF2_C_XPD"/>
    <property type="match status" value="1"/>
</dbReference>
<keyword evidence="5" id="KW-0347">Helicase</keyword>
<feature type="compositionally biased region" description="Polar residues" evidence="11">
    <location>
        <begin position="1121"/>
        <end position="1152"/>
    </location>
</feature>
<dbReference type="PANTHER" id="PTHR11472">
    <property type="entry name" value="DNA REPAIR DEAD HELICASE RAD3/XP-D SUBFAMILY MEMBER"/>
    <property type="match status" value="1"/>
</dbReference>
<feature type="compositionally biased region" description="Basic and acidic residues" evidence="11">
    <location>
        <begin position="1103"/>
        <end position="1114"/>
    </location>
</feature>
<keyword evidence="2" id="KW-0479">Metal-binding</keyword>
<dbReference type="InterPro" id="IPR014013">
    <property type="entry name" value="Helic_SF1/SF2_ATP-bd_DinG/Rad3"/>
</dbReference>
<dbReference type="InterPro" id="IPR006554">
    <property type="entry name" value="Helicase-like_DEXD_c2"/>
</dbReference>
<dbReference type="Pfam" id="PF13307">
    <property type="entry name" value="Helicase_C_2"/>
    <property type="match status" value="1"/>
</dbReference>
<dbReference type="Gene3D" id="1.10.533.10">
    <property type="entry name" value="Death Domain, Fas"/>
    <property type="match status" value="1"/>
</dbReference>
<reference evidence="14 15" key="1">
    <citation type="submission" date="2022-12" db="EMBL/GenBank/DDBJ databases">
        <title>Chromosome-level genome of Tegillarca granosa.</title>
        <authorList>
            <person name="Kim J."/>
        </authorList>
    </citation>
    <scope>NUCLEOTIDE SEQUENCE [LARGE SCALE GENOMIC DNA]</scope>
    <source>
        <strain evidence="14">Teg-2019</strain>
        <tissue evidence="14">Adductor muscle</tissue>
    </source>
</reference>
<dbReference type="SMART" id="SM00491">
    <property type="entry name" value="HELICc2"/>
    <property type="match status" value="1"/>
</dbReference>
<comment type="subcellular location">
    <subcellularLocation>
        <location evidence="1">Nucleus</location>
    </subcellularLocation>
</comment>
<dbReference type="Gene3D" id="3.40.50.300">
    <property type="entry name" value="P-loop containing nucleotide triphosphate hydrolases"/>
    <property type="match status" value="3"/>
</dbReference>
<keyword evidence="3" id="KW-0547">Nucleotide-binding</keyword>
<feature type="region of interest" description="Disordered" evidence="11">
    <location>
        <begin position="136"/>
        <end position="184"/>
    </location>
</feature>
<dbReference type="PANTHER" id="PTHR11472:SF47">
    <property type="entry name" value="FANCONI ANEMIA GROUP J PROTEIN"/>
    <property type="match status" value="1"/>
</dbReference>
<dbReference type="InterPro" id="IPR045028">
    <property type="entry name" value="DinG/Rad3-like"/>
</dbReference>
<keyword evidence="15" id="KW-1185">Reference proteome</keyword>
<evidence type="ECO:0000256" key="6">
    <source>
        <dbReference type="ARBA" id="ARBA00022840"/>
    </source>
</evidence>
<evidence type="ECO:0000256" key="2">
    <source>
        <dbReference type="ARBA" id="ARBA00022723"/>
    </source>
</evidence>
<evidence type="ECO:0000313" key="15">
    <source>
        <dbReference type="Proteomes" id="UP001217089"/>
    </source>
</evidence>
<evidence type="ECO:0000256" key="4">
    <source>
        <dbReference type="ARBA" id="ARBA00022801"/>
    </source>
</evidence>
<feature type="region of interest" description="Disordered" evidence="11">
    <location>
        <begin position="1092"/>
        <end position="1152"/>
    </location>
</feature>
<dbReference type="Pfam" id="PF06733">
    <property type="entry name" value="DEAD_2"/>
    <property type="match status" value="1"/>
</dbReference>
<evidence type="ECO:0000256" key="11">
    <source>
        <dbReference type="SAM" id="MobiDB-lite"/>
    </source>
</evidence>
<dbReference type="InterPro" id="IPR006555">
    <property type="entry name" value="ATP-dep_Helicase_C"/>
</dbReference>
<dbReference type="SMART" id="SM00487">
    <property type="entry name" value="DEXDc"/>
    <property type="match status" value="1"/>
</dbReference>
<sequence>MSTGEFKRMINGVEIIFPCKPYPSQFSMMDKVIKGIVRRQNCLLESPTGSGKSLALLCSALAWQVAEYDKKEQEDKNENDSCCTCNMAKEEKLEKDGSVNNANNNNTIPVEDEKQEANSIITIPDDDDNDFRETGTKFRTPGTSGQLKNSKRKHQGISYESSPFENELDQSDKWNQSQGSLNDTQPEKCCACSCKESSSTSKIKIPKIYFGTRTHKQITQIVRELNKTAYREAKMTILASREHTCIHPAVSKMSSKPEGCKELLDGPGCKYNDRVKRCFPNQEQFRSHGLSQAWDIEDLVDLCKVKKVCAYFGSRSLRKDADIIFCPYNYLVDPVIREAMEIELKDQIIILDEAHNIEDSAREAASGSLKMDQLNVAIKELDEMVVHNIKTPEHLRLRQMCSGLAKIIQDNSDNLTQNDYDQSCSVWYGYDIIVRLKQEGVGPEHFDELKRCYIEINDDSEEDKRNIKESLGKEVKLHTSVNMTLKEIFKVLDYLYREDLKFVPDYRVAVLKSTVYKTNTETNGTWLASKKKRGGRAAVPTVECSLNFWCMNPGVAFSDFNKARNVILTSGTLSPMGSFQSELGVPFPIQLEANHVIQDKQVWVGAIGRGPNNGSLQAVYKTMESYNFQDELGTLVYNVCEKVPKGVLLFLPSYRALDRFRERWKATGLWDRIECKKKIFTEPRASEKVDFDGLLKRFYDAIEGNVDSEEDEDDTVDTSGALFIAVCRGKVSEGLDFADNNARAVITVGIPYPNFKDVQVKLKREYNDKHRAERGLLSGGDWYEIQAFRALNQALGRCIRHRKDWGALILVDERFVRNDKYTKGLSKWVRNKVQHFNNFNLSMDSLVTFTKERQIDMPVVDPETSFTPCTPVTPGMTRHSKLKESPVSSTPKNTENRQLVSPDFITPLKQPSTDHGGSFLNSPQTSATPSTSKKECTLMSPTEIKKNPKLQQATSSQQRVQAQPGVQNQLILLPPGNLNQVAVPSVQLNPVYQQILQTMNSPHVPKDKPYYVIVNEGLPNQQMFLIEPPQQPQNQPSVPTVAQPQIQKPVPLVAQDQVPVASVAELPNSPSTKTPDMGAIQADSKKQFVSLLSGKTCQQDSSKLNKENAKETEGNRPVGQPANTSDSHSVNTDDCETSSKNDSSGQLDTSGKMSSSLFKFCKLPNKETPTKSDTSAVTDTSSGSLNMAACGSPNLFDSESQKSTEIETDLKTENKTGRENQTDDGNNIHAKKKPIFKKGPAKIKLNADIQKNSLKELIDVSLSNSANTKMLGENKEDKNELGNIIDIDKLKILNEKSDEKNNLDDINKSATGCGTKVEEQDQMETGIEEEVLKTRRSGRGVKRKSLSRNKGNAKRTKGVDFLDGIDNTKENMVAVKKTKLICSLCGKIIVPQLDGGMAAVGNLKKKVTKNYKWIVKETILVELLDGMFSEGVFDQNDRELVLHEATTENKNRKFLDALLKKNKQKAYDIFFMELKEYKREDVVKRITETHIENEELTKACTEEFICILKYSRACGINPAWFLTSNVKLEES</sequence>
<dbReference type="Pfam" id="PF00619">
    <property type="entry name" value="CARD"/>
    <property type="match status" value="1"/>
</dbReference>
<dbReference type="InterPro" id="IPR013020">
    <property type="entry name" value="Rad3/Chl1-like"/>
</dbReference>
<feature type="compositionally biased region" description="Polar residues" evidence="11">
    <location>
        <begin position="1093"/>
        <end position="1102"/>
    </location>
</feature>
<evidence type="ECO:0000256" key="7">
    <source>
        <dbReference type="ARBA" id="ARBA00023004"/>
    </source>
</evidence>
<keyword evidence="9" id="KW-0413">Isomerase</keyword>
<proteinExistence type="predicted"/>
<keyword evidence="7" id="KW-0408">Iron</keyword>
<evidence type="ECO:0000313" key="14">
    <source>
        <dbReference type="EMBL" id="KAJ8312439.1"/>
    </source>
</evidence>
<keyword evidence="8" id="KW-0411">Iron-sulfur</keyword>
<feature type="region of interest" description="Disordered" evidence="11">
    <location>
        <begin position="1164"/>
        <end position="1231"/>
    </location>
</feature>
<gene>
    <name evidence="14" type="ORF">KUTeg_009812</name>
</gene>
<evidence type="ECO:0000256" key="5">
    <source>
        <dbReference type="ARBA" id="ARBA00022806"/>
    </source>
</evidence>
<feature type="compositionally biased region" description="Polar residues" evidence="11">
    <location>
        <begin position="886"/>
        <end position="899"/>
    </location>
</feature>
<feature type="compositionally biased region" description="Polar residues" evidence="11">
    <location>
        <begin position="1171"/>
        <end position="1185"/>
    </location>
</feature>
<accession>A0ABQ9F4Y2</accession>
<evidence type="ECO:0000256" key="10">
    <source>
        <dbReference type="ARBA" id="ARBA00023242"/>
    </source>
</evidence>
<feature type="compositionally biased region" description="Polar residues" evidence="11">
    <location>
        <begin position="173"/>
        <end position="184"/>
    </location>
</feature>
<dbReference type="InterPro" id="IPR014001">
    <property type="entry name" value="Helicase_ATP-bd"/>
</dbReference>
<evidence type="ECO:0000259" key="13">
    <source>
        <dbReference type="PROSITE" id="PS51193"/>
    </source>
</evidence>
<dbReference type="InterPro" id="IPR027417">
    <property type="entry name" value="P-loop_NTPase"/>
</dbReference>
<dbReference type="SMART" id="SM00488">
    <property type="entry name" value="DEXDc2"/>
    <property type="match status" value="1"/>
</dbReference>
<comment type="caution">
    <text evidence="14">The sequence shown here is derived from an EMBL/GenBank/DDBJ whole genome shotgun (WGS) entry which is preliminary data.</text>
</comment>
<evidence type="ECO:0008006" key="16">
    <source>
        <dbReference type="Google" id="ProtNLM"/>
    </source>
</evidence>
<dbReference type="InterPro" id="IPR011029">
    <property type="entry name" value="DEATH-like_dom_sf"/>
</dbReference>
<organism evidence="14 15">
    <name type="scientific">Tegillarca granosa</name>
    <name type="common">Malaysian cockle</name>
    <name type="synonym">Anadara granosa</name>
    <dbReference type="NCBI Taxonomy" id="220873"/>
    <lineage>
        <taxon>Eukaryota</taxon>
        <taxon>Metazoa</taxon>
        <taxon>Spiralia</taxon>
        <taxon>Lophotrochozoa</taxon>
        <taxon>Mollusca</taxon>
        <taxon>Bivalvia</taxon>
        <taxon>Autobranchia</taxon>
        <taxon>Pteriomorphia</taxon>
        <taxon>Arcoida</taxon>
        <taxon>Arcoidea</taxon>
        <taxon>Arcidae</taxon>
        <taxon>Tegillarca</taxon>
    </lineage>
</organism>
<feature type="compositionally biased region" description="Basic and acidic residues" evidence="11">
    <location>
        <begin position="1199"/>
        <end position="1221"/>
    </location>
</feature>
<feature type="compositionally biased region" description="Polar residues" evidence="11">
    <location>
        <begin position="909"/>
        <end position="931"/>
    </location>
</feature>
<name>A0ABQ9F4Y2_TEGGR</name>
<dbReference type="NCBIfam" id="TIGR00604">
    <property type="entry name" value="rad3"/>
    <property type="match status" value="1"/>
</dbReference>
<dbReference type="InterPro" id="IPR010614">
    <property type="entry name" value="RAD3-like_helicase_DEAD"/>
</dbReference>
<keyword evidence="6" id="KW-0067">ATP-binding</keyword>
<dbReference type="InterPro" id="IPR001315">
    <property type="entry name" value="CARD"/>
</dbReference>